<keyword evidence="3" id="KW-1185">Reference proteome</keyword>
<gene>
    <name evidence="2" type="ORF">AB205_0214260</name>
</gene>
<dbReference type="PANTHER" id="PTHR18939:SF4">
    <property type="entry name" value="RIBOSOME-BINDING PROTEIN 1"/>
    <property type="match status" value="1"/>
</dbReference>
<dbReference type="Gene3D" id="1.20.5.340">
    <property type="match status" value="1"/>
</dbReference>
<evidence type="ECO:0000313" key="3">
    <source>
        <dbReference type="Proteomes" id="UP000228934"/>
    </source>
</evidence>
<feature type="compositionally biased region" description="Basic and acidic residues" evidence="1">
    <location>
        <begin position="154"/>
        <end position="172"/>
    </location>
</feature>
<dbReference type="GO" id="GO:0005789">
    <property type="term" value="C:endoplasmic reticulum membrane"/>
    <property type="evidence" value="ECO:0007669"/>
    <property type="project" value="TreeGrafter"/>
</dbReference>
<protein>
    <submittedName>
        <fullName evidence="2">Uncharacterized protein</fullName>
    </submittedName>
</protein>
<dbReference type="EMBL" id="KV935204">
    <property type="protein sequence ID" value="PIO28542.1"/>
    <property type="molecule type" value="Genomic_DNA"/>
</dbReference>
<evidence type="ECO:0000313" key="2">
    <source>
        <dbReference type="EMBL" id="PIO28542.1"/>
    </source>
</evidence>
<organism evidence="2 3">
    <name type="scientific">Aquarana catesbeiana</name>
    <name type="common">American bullfrog</name>
    <name type="synonym">Rana catesbeiana</name>
    <dbReference type="NCBI Taxonomy" id="8400"/>
    <lineage>
        <taxon>Eukaryota</taxon>
        <taxon>Metazoa</taxon>
        <taxon>Chordata</taxon>
        <taxon>Craniata</taxon>
        <taxon>Vertebrata</taxon>
        <taxon>Euteleostomi</taxon>
        <taxon>Amphibia</taxon>
        <taxon>Batrachia</taxon>
        <taxon>Anura</taxon>
        <taxon>Neobatrachia</taxon>
        <taxon>Ranoidea</taxon>
        <taxon>Ranidae</taxon>
        <taxon>Aquarana</taxon>
    </lineage>
</organism>
<dbReference type="Proteomes" id="UP000228934">
    <property type="component" value="Unassembled WGS sequence"/>
</dbReference>
<feature type="region of interest" description="Disordered" evidence="1">
    <location>
        <begin position="154"/>
        <end position="186"/>
    </location>
</feature>
<dbReference type="AlphaFoldDB" id="A0A2G9RKX6"/>
<evidence type="ECO:0000256" key="1">
    <source>
        <dbReference type="SAM" id="MobiDB-lite"/>
    </source>
</evidence>
<dbReference type="InterPro" id="IPR040248">
    <property type="entry name" value="RRBP1"/>
</dbReference>
<accession>A0A2G9RKX6</accession>
<proteinExistence type="predicted"/>
<reference evidence="3" key="1">
    <citation type="journal article" date="2017" name="Nat. Commun.">
        <title>The North American bullfrog draft genome provides insight into hormonal regulation of long noncoding RNA.</title>
        <authorList>
            <person name="Hammond S.A."/>
            <person name="Warren R.L."/>
            <person name="Vandervalk B.P."/>
            <person name="Kucuk E."/>
            <person name="Khan H."/>
            <person name="Gibb E.A."/>
            <person name="Pandoh P."/>
            <person name="Kirk H."/>
            <person name="Zhao Y."/>
            <person name="Jones M."/>
            <person name="Mungall A.J."/>
            <person name="Coope R."/>
            <person name="Pleasance S."/>
            <person name="Moore R.A."/>
            <person name="Holt R.A."/>
            <person name="Round J.M."/>
            <person name="Ohora S."/>
            <person name="Walle B.V."/>
            <person name="Veldhoen N."/>
            <person name="Helbing C.C."/>
            <person name="Birol I."/>
        </authorList>
    </citation>
    <scope>NUCLEOTIDE SEQUENCE [LARGE SCALE GENOMIC DNA]</scope>
</reference>
<name>A0A2G9RKX6_AQUCT</name>
<dbReference type="PANTHER" id="PTHR18939">
    <property type="entry name" value="RIBOSOME BINDING PROTEIN-1"/>
    <property type="match status" value="1"/>
</dbReference>
<dbReference type="OrthoDB" id="6410656at2759"/>
<feature type="non-terminal residue" evidence="2">
    <location>
        <position position="186"/>
    </location>
</feature>
<sequence>LFQATQKGDPVAALKKQLEEKEKLLSAEQEDAAAAKNRLREMNKELAAEKAKANSAESKLKEQILSRDQEINALQARMQASYKDHVDEIQQLQGKVRSLQEELENGPKAQLARLQQENSILRDALNQATSQTESKQNAELAKLRQECSKLSKELTEKTEVLQQEEQRRKSLDGKVSAYEKQVSQLQ</sequence>
<feature type="non-terminal residue" evidence="2">
    <location>
        <position position="1"/>
    </location>
</feature>